<evidence type="ECO:0000313" key="6">
    <source>
        <dbReference type="Proteomes" id="UP000183810"/>
    </source>
</evidence>
<evidence type="ECO:0000256" key="3">
    <source>
        <dbReference type="ARBA" id="ARBA00023163"/>
    </source>
</evidence>
<dbReference type="OrthoDB" id="3252280at2"/>
<gene>
    <name evidence="5" type="ORF">BOX37_05765</name>
</gene>
<dbReference type="PANTHER" id="PTHR44846">
    <property type="entry name" value="MANNOSYL-D-GLYCERATE TRANSPORT/METABOLISM SYSTEM REPRESSOR MNGR-RELATED"/>
    <property type="match status" value="1"/>
</dbReference>
<dbReference type="InterPro" id="IPR036390">
    <property type="entry name" value="WH_DNA-bd_sf"/>
</dbReference>
<dbReference type="Gene3D" id="1.10.10.10">
    <property type="entry name" value="Winged helix-like DNA-binding domain superfamily/Winged helix DNA-binding domain"/>
    <property type="match status" value="1"/>
</dbReference>
<dbReference type="InterPro" id="IPR028978">
    <property type="entry name" value="Chorismate_lyase_/UTRA_dom_sf"/>
</dbReference>
<dbReference type="AlphaFoldDB" id="A0A1J0VNJ4"/>
<dbReference type="CDD" id="cd07377">
    <property type="entry name" value="WHTH_GntR"/>
    <property type="match status" value="1"/>
</dbReference>
<dbReference type="KEGG" id="nsl:BOX37_05765"/>
<dbReference type="Proteomes" id="UP000183810">
    <property type="component" value="Chromosome"/>
</dbReference>
<proteinExistence type="predicted"/>
<evidence type="ECO:0000256" key="2">
    <source>
        <dbReference type="ARBA" id="ARBA00023125"/>
    </source>
</evidence>
<keyword evidence="6" id="KW-1185">Reference proteome</keyword>
<dbReference type="SUPFAM" id="SSF64288">
    <property type="entry name" value="Chorismate lyase-like"/>
    <property type="match status" value="1"/>
</dbReference>
<keyword evidence="3" id="KW-0804">Transcription</keyword>
<dbReference type="SMART" id="SM00345">
    <property type="entry name" value="HTH_GNTR"/>
    <property type="match status" value="1"/>
</dbReference>
<dbReference type="Gene3D" id="3.40.1410.10">
    <property type="entry name" value="Chorismate lyase-like"/>
    <property type="match status" value="1"/>
</dbReference>
<feature type="domain" description="HTH gntR-type" evidence="4">
    <location>
        <begin position="3"/>
        <end position="69"/>
    </location>
</feature>
<dbReference type="InterPro" id="IPR036388">
    <property type="entry name" value="WH-like_DNA-bd_sf"/>
</dbReference>
<dbReference type="InterPro" id="IPR050679">
    <property type="entry name" value="Bact_HTH_transcr_reg"/>
</dbReference>
<evidence type="ECO:0000259" key="4">
    <source>
        <dbReference type="PROSITE" id="PS50949"/>
    </source>
</evidence>
<dbReference type="RefSeq" id="WP_071926742.1">
    <property type="nucleotide sequence ID" value="NZ_CP018082.1"/>
</dbReference>
<evidence type="ECO:0000313" key="5">
    <source>
        <dbReference type="EMBL" id="APE33559.1"/>
    </source>
</evidence>
<dbReference type="PROSITE" id="PS50949">
    <property type="entry name" value="HTH_GNTR"/>
    <property type="match status" value="1"/>
</dbReference>
<dbReference type="InterPro" id="IPR000524">
    <property type="entry name" value="Tscrpt_reg_HTH_GntR"/>
</dbReference>
<dbReference type="InterPro" id="IPR011663">
    <property type="entry name" value="UTRA"/>
</dbReference>
<dbReference type="PANTHER" id="PTHR44846:SF17">
    <property type="entry name" value="GNTR-FAMILY TRANSCRIPTIONAL REGULATOR"/>
    <property type="match status" value="1"/>
</dbReference>
<dbReference type="GO" id="GO:0045892">
    <property type="term" value="P:negative regulation of DNA-templated transcription"/>
    <property type="evidence" value="ECO:0007669"/>
    <property type="project" value="TreeGrafter"/>
</dbReference>
<sequence>MTSVRYLAIADQLAGELKSNDPGSRVPSENEIAVRFGVGRAASRSALQELERRLVVRRIQGSGTFVNRRIDYVISGNRPPSWHATVTAAGARPRAIVKAIDQLPLPEEIAEYLGHPPGAAMYRVTREFYADELLASWVTEWIPVGAVPELETALHVVDSLDLVLRQTGSVAPVRAWCRVGVELPPPEVLVGLGIASCQLAWRVESLSCDRANGRPIMFSCTWTRLDAVRVVVEMDNRATAGGCPPNERFEDDVQS</sequence>
<reference evidence="5" key="1">
    <citation type="submission" date="2016-11" db="EMBL/GenBank/DDBJ databases">
        <authorList>
            <person name="Jaros S."/>
            <person name="Januszkiewicz K."/>
            <person name="Wedrychowicz H."/>
        </authorList>
    </citation>
    <scope>NUCLEOTIDE SEQUENCE [LARGE SCALE GENOMIC DNA]</scope>
    <source>
        <strain evidence="5">Y48</strain>
    </source>
</reference>
<keyword evidence="1" id="KW-0805">Transcription regulation</keyword>
<keyword evidence="2" id="KW-0238">DNA-binding</keyword>
<name>A0A1J0VNJ4_9NOCA</name>
<evidence type="ECO:0000256" key="1">
    <source>
        <dbReference type="ARBA" id="ARBA00023015"/>
    </source>
</evidence>
<dbReference type="EMBL" id="CP018082">
    <property type="protein sequence ID" value="APE33559.1"/>
    <property type="molecule type" value="Genomic_DNA"/>
</dbReference>
<dbReference type="Pfam" id="PF07702">
    <property type="entry name" value="UTRA"/>
    <property type="match status" value="1"/>
</dbReference>
<dbReference type="Pfam" id="PF00392">
    <property type="entry name" value="GntR"/>
    <property type="match status" value="1"/>
</dbReference>
<protein>
    <submittedName>
        <fullName evidence="5">Phosphonate metabolism protein PhnF</fullName>
    </submittedName>
</protein>
<dbReference type="GO" id="GO:0003677">
    <property type="term" value="F:DNA binding"/>
    <property type="evidence" value="ECO:0007669"/>
    <property type="project" value="UniProtKB-KW"/>
</dbReference>
<accession>A0A1J0VNJ4</accession>
<dbReference type="GO" id="GO:0003700">
    <property type="term" value="F:DNA-binding transcription factor activity"/>
    <property type="evidence" value="ECO:0007669"/>
    <property type="project" value="InterPro"/>
</dbReference>
<dbReference type="SMART" id="SM00866">
    <property type="entry name" value="UTRA"/>
    <property type="match status" value="1"/>
</dbReference>
<dbReference type="SUPFAM" id="SSF46785">
    <property type="entry name" value="Winged helix' DNA-binding domain"/>
    <property type="match status" value="1"/>
</dbReference>
<organism evidence="5 6">
    <name type="scientific">Nocardia mangyaensis</name>
    <dbReference type="NCBI Taxonomy" id="2213200"/>
    <lineage>
        <taxon>Bacteria</taxon>
        <taxon>Bacillati</taxon>
        <taxon>Actinomycetota</taxon>
        <taxon>Actinomycetes</taxon>
        <taxon>Mycobacteriales</taxon>
        <taxon>Nocardiaceae</taxon>
        <taxon>Nocardia</taxon>
    </lineage>
</organism>